<accession>A0ABU6WKG2</accession>
<protein>
    <recommendedName>
        <fullName evidence="4">Reverse transcriptase domain-containing protein</fullName>
    </recommendedName>
</protein>
<sequence>MGEDSNPSIILGRPFLATSRALIDVQKDMLIQEVQEEDSMLALSVDLDDSIEEVEEASEGPVSRDIEQEKPKQELKPLPPTLKYAFLGEEDSFPVIIDA</sequence>
<dbReference type="EMBL" id="JASCZI010181595">
    <property type="protein sequence ID" value="MED6184778.1"/>
    <property type="molecule type" value="Genomic_DNA"/>
</dbReference>
<evidence type="ECO:0000313" key="3">
    <source>
        <dbReference type="Proteomes" id="UP001341840"/>
    </source>
</evidence>
<comment type="caution">
    <text evidence="2">The sequence shown here is derived from an EMBL/GenBank/DDBJ whole genome shotgun (WGS) entry which is preliminary data.</text>
</comment>
<evidence type="ECO:0000313" key="2">
    <source>
        <dbReference type="EMBL" id="MED6184778.1"/>
    </source>
</evidence>
<feature type="region of interest" description="Disordered" evidence="1">
    <location>
        <begin position="53"/>
        <end position="77"/>
    </location>
</feature>
<dbReference type="Proteomes" id="UP001341840">
    <property type="component" value="Unassembled WGS sequence"/>
</dbReference>
<reference evidence="2 3" key="1">
    <citation type="journal article" date="2023" name="Plants (Basel)">
        <title>Bridging the Gap: Combining Genomics and Transcriptomics Approaches to Understand Stylosanthes scabra, an Orphan Legume from the Brazilian Caatinga.</title>
        <authorList>
            <person name="Ferreira-Neto J.R.C."/>
            <person name="da Silva M.D."/>
            <person name="Binneck E."/>
            <person name="de Melo N.F."/>
            <person name="da Silva R.H."/>
            <person name="de Melo A.L.T.M."/>
            <person name="Pandolfi V."/>
            <person name="Bustamante F.O."/>
            <person name="Brasileiro-Vidal A.C."/>
            <person name="Benko-Iseppon A.M."/>
        </authorList>
    </citation>
    <scope>NUCLEOTIDE SEQUENCE [LARGE SCALE GENOMIC DNA]</scope>
    <source>
        <tissue evidence="2">Leaves</tissue>
    </source>
</reference>
<feature type="compositionally biased region" description="Basic and acidic residues" evidence="1">
    <location>
        <begin position="62"/>
        <end position="75"/>
    </location>
</feature>
<name>A0ABU6WKG2_9FABA</name>
<organism evidence="2 3">
    <name type="scientific">Stylosanthes scabra</name>
    <dbReference type="NCBI Taxonomy" id="79078"/>
    <lineage>
        <taxon>Eukaryota</taxon>
        <taxon>Viridiplantae</taxon>
        <taxon>Streptophyta</taxon>
        <taxon>Embryophyta</taxon>
        <taxon>Tracheophyta</taxon>
        <taxon>Spermatophyta</taxon>
        <taxon>Magnoliopsida</taxon>
        <taxon>eudicotyledons</taxon>
        <taxon>Gunneridae</taxon>
        <taxon>Pentapetalae</taxon>
        <taxon>rosids</taxon>
        <taxon>fabids</taxon>
        <taxon>Fabales</taxon>
        <taxon>Fabaceae</taxon>
        <taxon>Papilionoideae</taxon>
        <taxon>50 kb inversion clade</taxon>
        <taxon>dalbergioids sensu lato</taxon>
        <taxon>Dalbergieae</taxon>
        <taxon>Pterocarpus clade</taxon>
        <taxon>Stylosanthes</taxon>
    </lineage>
</organism>
<gene>
    <name evidence="2" type="ORF">PIB30_050772</name>
</gene>
<evidence type="ECO:0008006" key="4">
    <source>
        <dbReference type="Google" id="ProtNLM"/>
    </source>
</evidence>
<proteinExistence type="predicted"/>
<keyword evidence="3" id="KW-1185">Reference proteome</keyword>
<evidence type="ECO:0000256" key="1">
    <source>
        <dbReference type="SAM" id="MobiDB-lite"/>
    </source>
</evidence>